<dbReference type="CDD" id="cd18785">
    <property type="entry name" value="SF2_C"/>
    <property type="match status" value="1"/>
</dbReference>
<keyword evidence="2" id="KW-0067">ATP-binding</keyword>
<dbReference type="Pfam" id="PF04851">
    <property type="entry name" value="ResIII"/>
    <property type="match status" value="1"/>
</dbReference>
<dbReference type="SUPFAM" id="SSF52540">
    <property type="entry name" value="P-loop containing nucleoside triphosphate hydrolases"/>
    <property type="match status" value="1"/>
</dbReference>
<dbReference type="PANTHER" id="PTHR47396">
    <property type="entry name" value="TYPE I RESTRICTION ENZYME ECOKI R PROTEIN"/>
    <property type="match status" value="1"/>
</dbReference>
<sequence>MEIIKLPRLERIVFHKKGCNNIIKQMIAPEFDLPLNIEETSKSYVIINYLGAKYCLTCNKETYPQDITYVLLTDTRPTKEKLASCSVCIKCWLKHPLLKEYSTKEVVQSWKNDFFFKEEDQNNNGLRLPQIGALHMILGHLKMPLETATVVLPTGTGKTETMLSALVANQCERLLVTVPSNSLRNQIFDKFESFGLLKSFGAIGKKSLYPIVGIIKEKFETSDLLKSFLAQCNVIVTTMQILTGCSDEEQNLFVSQCSHIFIDEAHHVKAPSWNLFKSRFPAEKVIQFTATPFRNDGQRLDGKIIFNFPLKYAQEQGYFTKIDFIPIKEYDSDKADEIIAEIAVQRLREDLVKYNHILMARCATKERAEKIFEIYKTHTDLNPVIIYSNCHDYRNVYQKILRKEAKIIVCVDMLGEGFDLPELKIAAFHDIRKSLPVTLQFAGRFTRTKYDEKLGHASFIANIADLDVRAELEDLYADGANWNQILSDTSYERIDNEEEYKNLMDGFENLSNSNIPFSNIHPKFSVVVYKNKTKSWFPNNFSKGIPGFEDLQYKFHDINAGEKILVIVTARIVNVEWVNHKDIQQLVWDMIIVFWDTKNNLLFINSSDNGSLYKELAEAIIGDKDKQPELIRGVDVFKAFHNIKRTKLRNVGLKYFIGKDIRFRMHVGYDVAEALSLAERQKGEKAFVVGNGFEGGERTNIGASYKGRIWNVIKKGDLKEFKQWCVELGEKLVDDSIDSNQILKETLIPEAITTIPDIAAICIDWDEDVYMAHENHYRFSIGGSISTLADTDIQLEKEQCVKGKLLFSIITDFKKADFELELFENTNGDDRYADFKINQRSSEKVEVAYGNKTMTGIQFFEKYIPTIWFADGSALTGNEYVQLKQIINVYPKDNIIAWNWQGVSLCNESQQVYPKITDSIQYKVIEELKKGDFDIIYDDDYSGEIADVITIKLYPDKICVGLYHLKFAIDGRVSDQIKNLYEVCGQAQKSVHWKHKEGADFFNHLLRRENKKRNGYSCSRLEVGTKQELEKLLSIAKKEIPMEYEIYIVQPGFSKTTATNEILTLLGVTENYIKEVAGINLKVIANQ</sequence>
<dbReference type="AlphaFoldDB" id="A0A3L7ZJY9"/>
<feature type="domain" description="Helicase ATP-binding" evidence="1">
    <location>
        <begin position="139"/>
        <end position="310"/>
    </location>
</feature>
<dbReference type="GO" id="GO:0005524">
    <property type="term" value="F:ATP binding"/>
    <property type="evidence" value="ECO:0007669"/>
    <property type="project" value="InterPro"/>
</dbReference>
<gene>
    <name evidence="2" type="ORF">D7V78_17980</name>
</gene>
<evidence type="ECO:0000259" key="1">
    <source>
        <dbReference type="PROSITE" id="PS51192"/>
    </source>
</evidence>
<dbReference type="SMART" id="SM00487">
    <property type="entry name" value="DEXDc"/>
    <property type="match status" value="1"/>
</dbReference>
<keyword evidence="2" id="KW-0347">Helicase</keyword>
<dbReference type="RefSeq" id="WP_121737302.1">
    <property type="nucleotide sequence ID" value="NZ_QXXG01000067.1"/>
</dbReference>
<protein>
    <submittedName>
        <fullName evidence="2">DEAD/DEAH box helicase</fullName>
    </submittedName>
</protein>
<dbReference type="PANTHER" id="PTHR47396:SF1">
    <property type="entry name" value="ATP-DEPENDENT HELICASE IRC3-RELATED"/>
    <property type="match status" value="1"/>
</dbReference>
<dbReference type="GO" id="GO:0016787">
    <property type="term" value="F:hydrolase activity"/>
    <property type="evidence" value="ECO:0007669"/>
    <property type="project" value="InterPro"/>
</dbReference>
<evidence type="ECO:0000313" key="2">
    <source>
        <dbReference type="EMBL" id="RLT72038.1"/>
    </source>
</evidence>
<keyword evidence="2" id="KW-0547">Nucleotide-binding</keyword>
<evidence type="ECO:0000313" key="3">
    <source>
        <dbReference type="Proteomes" id="UP000278164"/>
    </source>
</evidence>
<dbReference type="Gene3D" id="3.40.50.300">
    <property type="entry name" value="P-loop containing nucleotide triphosphate hydrolases"/>
    <property type="match status" value="2"/>
</dbReference>
<dbReference type="InterPro" id="IPR014001">
    <property type="entry name" value="Helicase_ATP-bd"/>
</dbReference>
<dbReference type="GO" id="GO:0004386">
    <property type="term" value="F:helicase activity"/>
    <property type="evidence" value="ECO:0007669"/>
    <property type="project" value="UniProtKB-KW"/>
</dbReference>
<dbReference type="GO" id="GO:0005829">
    <property type="term" value="C:cytosol"/>
    <property type="evidence" value="ECO:0007669"/>
    <property type="project" value="TreeGrafter"/>
</dbReference>
<reference evidence="2 3" key="1">
    <citation type="submission" date="2018-09" db="EMBL/GenBank/DDBJ databases">
        <title>Murine metabolic-syndrome-specific gut microbial biobank.</title>
        <authorList>
            <person name="Liu C."/>
        </authorList>
    </citation>
    <scope>NUCLEOTIDE SEQUENCE [LARGE SCALE GENOMIC DNA]</scope>
    <source>
        <strain evidence="2 3">8-P5</strain>
    </source>
</reference>
<accession>A0A3L7ZJY9</accession>
<dbReference type="OrthoDB" id="9759819at2"/>
<keyword evidence="2" id="KW-0378">Hydrolase</keyword>
<proteinExistence type="predicted"/>
<name>A0A3L7ZJY9_PARDI</name>
<comment type="caution">
    <text evidence="2">The sequence shown here is derived from an EMBL/GenBank/DDBJ whole genome shotgun (WGS) entry which is preliminary data.</text>
</comment>
<dbReference type="InterPro" id="IPR050742">
    <property type="entry name" value="Helicase_Restrict-Modif_Enz"/>
</dbReference>
<dbReference type="GO" id="GO:0003677">
    <property type="term" value="F:DNA binding"/>
    <property type="evidence" value="ECO:0007669"/>
    <property type="project" value="InterPro"/>
</dbReference>
<dbReference type="CDD" id="cd17926">
    <property type="entry name" value="DEXHc_RE"/>
    <property type="match status" value="1"/>
</dbReference>
<dbReference type="Proteomes" id="UP000278164">
    <property type="component" value="Unassembled WGS sequence"/>
</dbReference>
<organism evidence="2 3">
    <name type="scientific">Parabacteroides distasonis</name>
    <dbReference type="NCBI Taxonomy" id="823"/>
    <lineage>
        <taxon>Bacteria</taxon>
        <taxon>Pseudomonadati</taxon>
        <taxon>Bacteroidota</taxon>
        <taxon>Bacteroidia</taxon>
        <taxon>Bacteroidales</taxon>
        <taxon>Tannerellaceae</taxon>
        <taxon>Parabacteroides</taxon>
    </lineage>
</organism>
<dbReference type="PROSITE" id="PS51192">
    <property type="entry name" value="HELICASE_ATP_BIND_1"/>
    <property type="match status" value="1"/>
</dbReference>
<dbReference type="EMBL" id="RAYI01000066">
    <property type="protein sequence ID" value="RLT72038.1"/>
    <property type="molecule type" value="Genomic_DNA"/>
</dbReference>
<dbReference type="InterPro" id="IPR027417">
    <property type="entry name" value="P-loop_NTPase"/>
</dbReference>
<dbReference type="InterPro" id="IPR006935">
    <property type="entry name" value="Helicase/UvrB_N"/>
</dbReference>